<dbReference type="EMBL" id="VIGW01000015">
    <property type="protein sequence ID" value="TWS17979.1"/>
    <property type="molecule type" value="Genomic_DNA"/>
</dbReference>
<keyword evidence="3" id="KW-1185">Reference proteome</keyword>
<dbReference type="Gene3D" id="3.10.129.10">
    <property type="entry name" value="Hotdog Thioesterase"/>
    <property type="match status" value="1"/>
</dbReference>
<dbReference type="SUPFAM" id="SSF54637">
    <property type="entry name" value="Thioesterase/thiol ester dehydrase-isomerase"/>
    <property type="match status" value="1"/>
</dbReference>
<dbReference type="AlphaFoldDB" id="A0A5C5R4N1"/>
<reference evidence="2 3" key="1">
    <citation type="submission" date="2019-06" db="EMBL/GenBank/DDBJ databases">
        <title>Tsukamurella conjunctivitidis sp. nov., Tsukamurella assacharolytica sp. nov. and Tsukamurella sputae sp. nov. isolated from patients with conjunctivitis, bacteraemia (lymphoma) and respiratory infection (sputum) in Hong Kong.</title>
        <authorList>
            <person name="Teng J.L.L."/>
            <person name="Lee H.H."/>
            <person name="Fong J.Y.H."/>
            <person name="Fok K.M.N."/>
            <person name="Lau S.K.P."/>
            <person name="Woo P.C.Y."/>
        </authorList>
    </citation>
    <scope>NUCLEOTIDE SEQUENCE [LARGE SCALE GENOMIC DNA]</scope>
    <source>
        <strain evidence="2 3">HKU71</strain>
    </source>
</reference>
<accession>A0A5C5R4N1</accession>
<evidence type="ECO:0000313" key="3">
    <source>
        <dbReference type="Proteomes" id="UP000317291"/>
    </source>
</evidence>
<name>A0A5C5R4N1_9ACTN</name>
<feature type="domain" description="FAS1-like dehydratase" evidence="1">
    <location>
        <begin position="16"/>
        <end position="120"/>
    </location>
</feature>
<dbReference type="InterPro" id="IPR039569">
    <property type="entry name" value="FAS1-like_DH_region"/>
</dbReference>
<gene>
    <name evidence="2" type="ORF">FK529_18000</name>
</gene>
<dbReference type="Pfam" id="PF13452">
    <property type="entry name" value="FAS1_DH_region"/>
    <property type="match status" value="1"/>
</dbReference>
<protein>
    <submittedName>
        <fullName evidence="2">MaoC family dehydratase</fullName>
    </submittedName>
</protein>
<dbReference type="Proteomes" id="UP000317291">
    <property type="component" value="Unassembled WGS sequence"/>
</dbReference>
<dbReference type="CDD" id="cd03441">
    <property type="entry name" value="R_hydratase_like"/>
    <property type="match status" value="1"/>
</dbReference>
<evidence type="ECO:0000259" key="1">
    <source>
        <dbReference type="Pfam" id="PF13452"/>
    </source>
</evidence>
<proteinExistence type="predicted"/>
<comment type="caution">
    <text evidence="2">The sequence shown here is derived from an EMBL/GenBank/DDBJ whole genome shotgun (WGS) entry which is preliminary data.</text>
</comment>
<organism evidence="2 3">
    <name type="scientific">Tsukamurella asaccharolytica</name>
    <dbReference type="NCBI Taxonomy" id="2592067"/>
    <lineage>
        <taxon>Bacteria</taxon>
        <taxon>Bacillati</taxon>
        <taxon>Actinomycetota</taxon>
        <taxon>Actinomycetes</taxon>
        <taxon>Mycobacteriales</taxon>
        <taxon>Tsukamurellaceae</taxon>
        <taxon>Tsukamurella</taxon>
    </lineage>
</organism>
<evidence type="ECO:0000313" key="2">
    <source>
        <dbReference type="EMBL" id="TWS17979.1"/>
    </source>
</evidence>
<sequence>MRSRLVSATKWEHWFPDTYSVSHDGVKAFARAVRSPHVDYASAGILADDCPVPGTLLAAPLLQKLATIISQVIPECNLSMVVHAAQEFAYVRPLRIGDTVSIGTTLVSHIQKAGTDLLTFEMGAFVGGELAVSASALIVHSRADLGGDSAAMDAAADAIMMVGTGPFESNDYSSALR</sequence>
<dbReference type="InterPro" id="IPR029069">
    <property type="entry name" value="HotDog_dom_sf"/>
</dbReference>